<keyword evidence="1" id="KW-0540">Nuclease</keyword>
<dbReference type="Gene3D" id="3.40.50.300">
    <property type="entry name" value="P-loop containing nucleotide triphosphate hydrolases"/>
    <property type="match status" value="1"/>
</dbReference>
<dbReference type="AlphaFoldDB" id="A0A831RXE4"/>
<protein>
    <submittedName>
        <fullName evidence="12">Exodeoxyribonuclease V subunit beta</fullName>
    </submittedName>
</protein>
<dbReference type="GO" id="GO:0003677">
    <property type="term" value="F:DNA binding"/>
    <property type="evidence" value="ECO:0007669"/>
    <property type="project" value="UniProtKB-KW"/>
</dbReference>
<feature type="non-terminal residue" evidence="12">
    <location>
        <position position="1"/>
    </location>
</feature>
<evidence type="ECO:0000256" key="4">
    <source>
        <dbReference type="ARBA" id="ARBA00022801"/>
    </source>
</evidence>
<dbReference type="GO" id="GO:0005524">
    <property type="term" value="F:ATP binding"/>
    <property type="evidence" value="ECO:0007669"/>
    <property type="project" value="UniProtKB-KW"/>
</dbReference>
<accession>A0A831RXE4</accession>
<reference evidence="12" key="1">
    <citation type="journal article" date="2020" name="mSystems">
        <title>Genome- and Community-Level Interaction Insights into Carbon Utilization and Element Cycling Functions of Hydrothermarchaeota in Hydrothermal Sediment.</title>
        <authorList>
            <person name="Zhou Z."/>
            <person name="Liu Y."/>
            <person name="Xu W."/>
            <person name="Pan J."/>
            <person name="Luo Z.H."/>
            <person name="Li M."/>
        </authorList>
    </citation>
    <scope>NUCLEOTIDE SEQUENCE [LARGE SCALE GENOMIC DNA]</scope>
    <source>
        <strain evidence="12">HyVt-458</strain>
    </source>
</reference>
<evidence type="ECO:0000256" key="6">
    <source>
        <dbReference type="ARBA" id="ARBA00022839"/>
    </source>
</evidence>
<comment type="caution">
    <text evidence="12">The sequence shown here is derived from an EMBL/GenBank/DDBJ whole genome shotgun (WGS) entry which is preliminary data.</text>
</comment>
<dbReference type="SUPFAM" id="SSF52540">
    <property type="entry name" value="P-loop containing nucleoside triphosphate hydrolases"/>
    <property type="match status" value="1"/>
</dbReference>
<evidence type="ECO:0000259" key="10">
    <source>
        <dbReference type="Pfam" id="PF12705"/>
    </source>
</evidence>
<dbReference type="SUPFAM" id="SSF52980">
    <property type="entry name" value="Restriction endonuclease-like"/>
    <property type="match status" value="1"/>
</dbReference>
<dbReference type="GO" id="GO:0004527">
    <property type="term" value="F:exonuclease activity"/>
    <property type="evidence" value="ECO:0007669"/>
    <property type="project" value="UniProtKB-KW"/>
</dbReference>
<evidence type="ECO:0000256" key="1">
    <source>
        <dbReference type="ARBA" id="ARBA00022722"/>
    </source>
</evidence>
<keyword evidence="4" id="KW-0378">Hydrolase</keyword>
<sequence length="445" mass="50142">RLETDADLLRIQTLHGAKGLEYPVVFIPFASRYRDPARFGNKNVEVLSYHDRNTLEPVNYLGNDPEKVKLVREEGHAESVRLLYVAATRAIARCYVCSTPFRDSARAPLGQVLRLDDVGGLEPALDDLAQGDEAIALTRVEDVSFPFLQNLAGSGDEQVLVAATFTGRIRRDWWLGSFSALTRNLRHGGITLPDRDQDEPRQAEAAPQLRFALPAGAAAGNLLHEIFEHLDFSRPDWEHVLQRPLAGFGPLPEGFQSADLVSWLQAVLDTPLPAGLTLSGLAWPQTLRETAFYFPMLKGNVAELAQILAQHRGQDSAIELPATRRLRGMMHGFIDLIFEWQGRYYVADYKSNFLGTRLQDYSMPMIENSMQRSFYDLQYLLYSLALHRYLRAHLDGYQPEVHFGGVYYFYLRGMSPAGDTGVYHRELSGQLLQQLDTLFGRQADV</sequence>
<keyword evidence="8" id="KW-0238">DNA-binding</keyword>
<dbReference type="GO" id="GO:0004386">
    <property type="term" value="F:helicase activity"/>
    <property type="evidence" value="ECO:0007669"/>
    <property type="project" value="UniProtKB-KW"/>
</dbReference>
<keyword evidence="5" id="KW-0347">Helicase</keyword>
<evidence type="ECO:0000259" key="11">
    <source>
        <dbReference type="Pfam" id="PF13361"/>
    </source>
</evidence>
<dbReference type="InterPro" id="IPR014017">
    <property type="entry name" value="DNA_helicase_UvrD-like_C"/>
</dbReference>
<dbReference type="Pfam" id="PF13361">
    <property type="entry name" value="UvrD_C"/>
    <property type="match status" value="1"/>
</dbReference>
<feature type="domain" description="UvrD-like helicase C-terminal" evidence="11">
    <location>
        <begin position="9"/>
        <end position="96"/>
    </location>
</feature>
<gene>
    <name evidence="12" type="ORF">ENJ12_11265</name>
</gene>
<keyword evidence="6" id="KW-0269">Exonuclease</keyword>
<name>A0A831RXE4_9GAMM</name>
<evidence type="ECO:0000313" key="12">
    <source>
        <dbReference type="EMBL" id="HEC07426.1"/>
    </source>
</evidence>
<keyword evidence="3" id="KW-0227">DNA damage</keyword>
<evidence type="ECO:0000256" key="9">
    <source>
        <dbReference type="ARBA" id="ARBA00023204"/>
    </source>
</evidence>
<dbReference type="InterPro" id="IPR011335">
    <property type="entry name" value="Restrct_endonuc-II-like"/>
</dbReference>
<dbReference type="Gene3D" id="3.90.320.10">
    <property type="match status" value="1"/>
</dbReference>
<evidence type="ECO:0000256" key="3">
    <source>
        <dbReference type="ARBA" id="ARBA00022763"/>
    </source>
</evidence>
<proteinExistence type="predicted"/>
<dbReference type="Pfam" id="PF12705">
    <property type="entry name" value="PDDEXK_1"/>
    <property type="match status" value="1"/>
</dbReference>
<feature type="domain" description="PD-(D/E)XK endonuclease-like" evidence="10">
    <location>
        <begin position="218"/>
        <end position="415"/>
    </location>
</feature>
<dbReference type="InterPro" id="IPR038726">
    <property type="entry name" value="PDDEXK_AddAB-type"/>
</dbReference>
<keyword evidence="2" id="KW-0547">Nucleotide-binding</keyword>
<dbReference type="EMBL" id="DRLF01000390">
    <property type="protein sequence ID" value="HEC07426.1"/>
    <property type="molecule type" value="Genomic_DNA"/>
</dbReference>
<organism evidence="12">
    <name type="scientific">Thiolapillus brandeum</name>
    <dbReference type="NCBI Taxonomy" id="1076588"/>
    <lineage>
        <taxon>Bacteria</taxon>
        <taxon>Pseudomonadati</taxon>
        <taxon>Pseudomonadota</taxon>
        <taxon>Gammaproteobacteria</taxon>
        <taxon>Chromatiales</taxon>
        <taxon>Sedimenticolaceae</taxon>
        <taxon>Thiolapillus</taxon>
    </lineage>
</organism>
<evidence type="ECO:0000256" key="8">
    <source>
        <dbReference type="ARBA" id="ARBA00023125"/>
    </source>
</evidence>
<keyword evidence="9" id="KW-0234">DNA repair</keyword>
<evidence type="ECO:0000256" key="5">
    <source>
        <dbReference type="ARBA" id="ARBA00022806"/>
    </source>
</evidence>
<dbReference type="InterPro" id="IPR027417">
    <property type="entry name" value="P-loop_NTPase"/>
</dbReference>
<dbReference type="CDD" id="cd22352">
    <property type="entry name" value="RecB_C-like"/>
    <property type="match status" value="1"/>
</dbReference>
<dbReference type="Proteomes" id="UP000886339">
    <property type="component" value="Unassembled WGS sequence"/>
</dbReference>
<dbReference type="InterPro" id="IPR011604">
    <property type="entry name" value="PDDEXK-like_dom_sf"/>
</dbReference>
<keyword evidence="7" id="KW-0067">ATP-binding</keyword>
<dbReference type="GO" id="GO:0006281">
    <property type="term" value="P:DNA repair"/>
    <property type="evidence" value="ECO:0007669"/>
    <property type="project" value="UniProtKB-KW"/>
</dbReference>
<evidence type="ECO:0000256" key="7">
    <source>
        <dbReference type="ARBA" id="ARBA00022840"/>
    </source>
</evidence>
<evidence type="ECO:0000256" key="2">
    <source>
        <dbReference type="ARBA" id="ARBA00022741"/>
    </source>
</evidence>